<proteinExistence type="predicted"/>
<dbReference type="InterPro" id="IPR011006">
    <property type="entry name" value="CheY-like_superfamily"/>
</dbReference>
<dbReference type="Gene3D" id="1.10.10.10">
    <property type="entry name" value="Winged helix-like DNA-binding domain superfamily/Winged helix DNA-binding domain"/>
    <property type="match status" value="1"/>
</dbReference>
<dbReference type="PROSITE" id="PS51755">
    <property type="entry name" value="OMPR_PHOB"/>
    <property type="match status" value="1"/>
</dbReference>
<evidence type="ECO:0000256" key="7">
    <source>
        <dbReference type="PROSITE-ProRule" id="PRU01091"/>
    </source>
</evidence>
<organism evidence="10 11">
    <name type="scientific">Paenibacillus contaminans</name>
    <dbReference type="NCBI Taxonomy" id="450362"/>
    <lineage>
        <taxon>Bacteria</taxon>
        <taxon>Bacillati</taxon>
        <taxon>Bacillota</taxon>
        <taxon>Bacilli</taxon>
        <taxon>Bacillales</taxon>
        <taxon>Paenibacillaceae</taxon>
        <taxon>Paenibacillus</taxon>
    </lineage>
</organism>
<evidence type="ECO:0000256" key="6">
    <source>
        <dbReference type="PROSITE-ProRule" id="PRU00169"/>
    </source>
</evidence>
<dbReference type="InterPro" id="IPR036388">
    <property type="entry name" value="WH-like_DNA-bd_sf"/>
</dbReference>
<evidence type="ECO:0000256" key="1">
    <source>
        <dbReference type="ARBA" id="ARBA00022553"/>
    </source>
</evidence>
<dbReference type="CDD" id="cd19935">
    <property type="entry name" value="REC_OmpR_CusR-like"/>
    <property type="match status" value="1"/>
</dbReference>
<dbReference type="PROSITE" id="PS50110">
    <property type="entry name" value="RESPONSE_REGULATORY"/>
    <property type="match status" value="1"/>
</dbReference>
<dbReference type="InterPro" id="IPR039420">
    <property type="entry name" value="WalR-like"/>
</dbReference>
<feature type="DNA-binding region" description="OmpR/PhoB-type" evidence="7">
    <location>
        <begin position="125"/>
        <end position="223"/>
    </location>
</feature>
<dbReference type="PANTHER" id="PTHR48111:SF22">
    <property type="entry name" value="REGULATOR OF RPOS"/>
    <property type="match status" value="1"/>
</dbReference>
<dbReference type="Gene3D" id="3.40.50.2300">
    <property type="match status" value="1"/>
</dbReference>
<dbReference type="AlphaFoldDB" id="A0A329MJM3"/>
<dbReference type="EMBL" id="QMFB01000010">
    <property type="protein sequence ID" value="RAV19870.1"/>
    <property type="molecule type" value="Genomic_DNA"/>
</dbReference>
<gene>
    <name evidence="10" type="ORF">DQG23_18255</name>
</gene>
<dbReference type="SMART" id="SM00448">
    <property type="entry name" value="REC"/>
    <property type="match status" value="1"/>
</dbReference>
<dbReference type="GO" id="GO:0000976">
    <property type="term" value="F:transcription cis-regulatory region binding"/>
    <property type="evidence" value="ECO:0007669"/>
    <property type="project" value="TreeGrafter"/>
</dbReference>
<dbReference type="SMART" id="SM00862">
    <property type="entry name" value="Trans_reg_C"/>
    <property type="match status" value="1"/>
</dbReference>
<feature type="modified residue" description="4-aspartylphosphate" evidence="6">
    <location>
        <position position="53"/>
    </location>
</feature>
<evidence type="ECO:0000313" key="10">
    <source>
        <dbReference type="EMBL" id="RAV19870.1"/>
    </source>
</evidence>
<evidence type="ECO:0000256" key="2">
    <source>
        <dbReference type="ARBA" id="ARBA00023012"/>
    </source>
</evidence>
<dbReference type="InterPro" id="IPR001867">
    <property type="entry name" value="OmpR/PhoB-type_DNA-bd"/>
</dbReference>
<dbReference type="Pfam" id="PF00072">
    <property type="entry name" value="Response_reg"/>
    <property type="match status" value="1"/>
</dbReference>
<dbReference type="CDD" id="cd00383">
    <property type="entry name" value="trans_reg_C"/>
    <property type="match status" value="1"/>
</dbReference>
<evidence type="ECO:0000313" key="11">
    <source>
        <dbReference type="Proteomes" id="UP000250369"/>
    </source>
</evidence>
<keyword evidence="2" id="KW-0902">Two-component regulatory system</keyword>
<evidence type="ECO:0000259" key="8">
    <source>
        <dbReference type="PROSITE" id="PS50110"/>
    </source>
</evidence>
<sequence>MMYRILIIEDEKPLARFLQLELGHEGYLVTLAHDGPGGLSLALEHEFDMILIDWMLPGMEGIEVCKKLRESKQIPILMLTARGMISERVNGLDAGADDYVVKPFAIEELIARIRAIQRRQADRSSDTYKLQDLVLDPVAHRVEREGQQIDLSVREYDLLKYFLENKGVVQTRESLLRHVWGFSFAGETNVVDVYIRYLRAKIDDSFETKLIHTVRGVGYVLRGSE</sequence>
<evidence type="ECO:0000256" key="3">
    <source>
        <dbReference type="ARBA" id="ARBA00023015"/>
    </source>
</evidence>
<dbReference type="Gene3D" id="6.10.250.690">
    <property type="match status" value="1"/>
</dbReference>
<feature type="domain" description="Response regulatory" evidence="8">
    <location>
        <begin position="4"/>
        <end position="117"/>
    </location>
</feature>
<dbReference type="PANTHER" id="PTHR48111">
    <property type="entry name" value="REGULATOR OF RPOS"/>
    <property type="match status" value="1"/>
</dbReference>
<feature type="domain" description="OmpR/PhoB-type" evidence="9">
    <location>
        <begin position="125"/>
        <end position="223"/>
    </location>
</feature>
<evidence type="ECO:0000256" key="5">
    <source>
        <dbReference type="ARBA" id="ARBA00023163"/>
    </source>
</evidence>
<dbReference type="Proteomes" id="UP000250369">
    <property type="component" value="Unassembled WGS sequence"/>
</dbReference>
<keyword evidence="1 6" id="KW-0597">Phosphoprotein</keyword>
<dbReference type="Pfam" id="PF00486">
    <property type="entry name" value="Trans_reg_C"/>
    <property type="match status" value="1"/>
</dbReference>
<accession>A0A329MJM3</accession>
<dbReference type="GO" id="GO:0032993">
    <property type="term" value="C:protein-DNA complex"/>
    <property type="evidence" value="ECO:0007669"/>
    <property type="project" value="TreeGrafter"/>
</dbReference>
<keyword evidence="5" id="KW-0804">Transcription</keyword>
<dbReference type="GO" id="GO:0006355">
    <property type="term" value="P:regulation of DNA-templated transcription"/>
    <property type="evidence" value="ECO:0007669"/>
    <property type="project" value="InterPro"/>
</dbReference>
<evidence type="ECO:0000256" key="4">
    <source>
        <dbReference type="ARBA" id="ARBA00023125"/>
    </source>
</evidence>
<protein>
    <submittedName>
        <fullName evidence="10">DNA-binding response regulator</fullName>
    </submittedName>
</protein>
<dbReference type="InterPro" id="IPR001789">
    <property type="entry name" value="Sig_transdc_resp-reg_receiver"/>
</dbReference>
<keyword evidence="4 7" id="KW-0238">DNA-binding</keyword>
<dbReference type="FunFam" id="3.40.50.2300:FF:000001">
    <property type="entry name" value="DNA-binding response regulator PhoB"/>
    <property type="match status" value="1"/>
</dbReference>
<keyword evidence="11" id="KW-1185">Reference proteome</keyword>
<dbReference type="GO" id="GO:0005829">
    <property type="term" value="C:cytosol"/>
    <property type="evidence" value="ECO:0007669"/>
    <property type="project" value="TreeGrafter"/>
</dbReference>
<evidence type="ECO:0000259" key="9">
    <source>
        <dbReference type="PROSITE" id="PS51755"/>
    </source>
</evidence>
<dbReference type="SUPFAM" id="SSF52172">
    <property type="entry name" value="CheY-like"/>
    <property type="match status" value="1"/>
</dbReference>
<reference evidence="10 11" key="1">
    <citation type="journal article" date="2009" name="Int. J. Syst. Evol. Microbiol.">
        <title>Paenibacillus contaminans sp. nov., isolated from a contaminated laboratory plate.</title>
        <authorList>
            <person name="Chou J.H."/>
            <person name="Lee J.H."/>
            <person name="Lin M.C."/>
            <person name="Chang P.S."/>
            <person name="Arun A.B."/>
            <person name="Young C.C."/>
            <person name="Chen W.M."/>
        </authorList>
    </citation>
    <scope>NUCLEOTIDE SEQUENCE [LARGE SCALE GENOMIC DNA]</scope>
    <source>
        <strain evidence="10 11">CKOBP-6</strain>
    </source>
</reference>
<name>A0A329MJM3_9BACL</name>
<keyword evidence="3" id="KW-0805">Transcription regulation</keyword>
<dbReference type="GO" id="GO:0000156">
    <property type="term" value="F:phosphorelay response regulator activity"/>
    <property type="evidence" value="ECO:0007669"/>
    <property type="project" value="TreeGrafter"/>
</dbReference>
<comment type="caution">
    <text evidence="10">The sequence shown here is derived from an EMBL/GenBank/DDBJ whole genome shotgun (WGS) entry which is preliminary data.</text>
</comment>
<dbReference type="FunFam" id="1.10.10.10:FF:000005">
    <property type="entry name" value="Two-component system response regulator"/>
    <property type="match status" value="1"/>
</dbReference>